<evidence type="ECO:0000256" key="2">
    <source>
        <dbReference type="SAM" id="Phobius"/>
    </source>
</evidence>
<dbReference type="AlphaFoldDB" id="A0A9W9NN31"/>
<name>A0A9W9NN31_PENCI</name>
<keyword evidence="2" id="KW-0812">Transmembrane</keyword>
<keyword evidence="2" id="KW-1133">Transmembrane helix</keyword>
<dbReference type="Proteomes" id="UP001147733">
    <property type="component" value="Unassembled WGS sequence"/>
</dbReference>
<protein>
    <submittedName>
        <fullName evidence="3">Chitin synthesis regulation Congo red resistance RCR protein</fullName>
    </submittedName>
</protein>
<reference evidence="3" key="1">
    <citation type="submission" date="2022-11" db="EMBL/GenBank/DDBJ databases">
        <authorList>
            <person name="Petersen C."/>
        </authorList>
    </citation>
    <scope>NUCLEOTIDE SEQUENCE</scope>
    <source>
        <strain evidence="3">IBT 23319</strain>
    </source>
</reference>
<keyword evidence="4" id="KW-1185">Reference proteome</keyword>
<dbReference type="PANTHER" id="PTHR28187:SF1">
    <property type="entry name" value="PROTEIN RCR1-RELATED"/>
    <property type="match status" value="1"/>
</dbReference>
<feature type="compositionally biased region" description="Polar residues" evidence="1">
    <location>
        <begin position="72"/>
        <end position="85"/>
    </location>
</feature>
<feature type="transmembrane region" description="Helical" evidence="2">
    <location>
        <begin position="30"/>
        <end position="51"/>
    </location>
</feature>
<dbReference type="EMBL" id="JAPQKT010000009">
    <property type="protein sequence ID" value="KAJ5221678.1"/>
    <property type="molecule type" value="Genomic_DNA"/>
</dbReference>
<dbReference type="InterPro" id="IPR020999">
    <property type="entry name" value="Chitin_synth_reg_RCR"/>
</dbReference>
<sequence length="148" mass="17033">MASDSTDCPSGYYWGSDGCYRSHWYFWGRWVVLAAFAILFLIAISLCTFLARRRRNRGLSPFYGTGWLAPQRPTSQGRNVQSTEMNNRRRRADTELQDAPPPAYDPQRLPAYTNPTASTLANDRHDKHELQQNGPHQDEEDLPRRESS</sequence>
<accession>A0A9W9NN31</accession>
<evidence type="ECO:0000256" key="1">
    <source>
        <dbReference type="SAM" id="MobiDB-lite"/>
    </source>
</evidence>
<dbReference type="OrthoDB" id="3556830at2759"/>
<dbReference type="PANTHER" id="PTHR28187">
    <property type="entry name" value="PROTEIN RCR1-RELATED"/>
    <property type="match status" value="1"/>
</dbReference>
<keyword evidence="2" id="KW-0472">Membrane</keyword>
<dbReference type="RefSeq" id="XP_056496601.1">
    <property type="nucleotide sequence ID" value="XM_056649470.1"/>
</dbReference>
<dbReference type="GO" id="GO:0016192">
    <property type="term" value="P:vesicle-mediated transport"/>
    <property type="evidence" value="ECO:0007669"/>
    <property type="project" value="TreeGrafter"/>
</dbReference>
<evidence type="ECO:0000313" key="4">
    <source>
        <dbReference type="Proteomes" id="UP001147733"/>
    </source>
</evidence>
<proteinExistence type="predicted"/>
<reference evidence="3" key="2">
    <citation type="journal article" date="2023" name="IMA Fungus">
        <title>Comparative genomic study of the Penicillium genus elucidates a diverse pangenome and 15 lateral gene transfer events.</title>
        <authorList>
            <person name="Petersen C."/>
            <person name="Sorensen T."/>
            <person name="Nielsen M.R."/>
            <person name="Sondergaard T.E."/>
            <person name="Sorensen J.L."/>
            <person name="Fitzpatrick D.A."/>
            <person name="Frisvad J.C."/>
            <person name="Nielsen K.L."/>
        </authorList>
    </citation>
    <scope>NUCLEOTIDE SEQUENCE</scope>
    <source>
        <strain evidence="3">IBT 23319</strain>
    </source>
</reference>
<evidence type="ECO:0000313" key="3">
    <source>
        <dbReference type="EMBL" id="KAJ5221678.1"/>
    </source>
</evidence>
<dbReference type="Pfam" id="PF12273">
    <property type="entry name" value="RCR"/>
    <property type="match status" value="1"/>
</dbReference>
<feature type="region of interest" description="Disordered" evidence="1">
    <location>
        <begin position="62"/>
        <end position="148"/>
    </location>
</feature>
<comment type="caution">
    <text evidence="3">The sequence shown here is derived from an EMBL/GenBank/DDBJ whole genome shotgun (WGS) entry which is preliminary data.</text>
</comment>
<organism evidence="3 4">
    <name type="scientific">Penicillium citrinum</name>
    <dbReference type="NCBI Taxonomy" id="5077"/>
    <lineage>
        <taxon>Eukaryota</taxon>
        <taxon>Fungi</taxon>
        <taxon>Dikarya</taxon>
        <taxon>Ascomycota</taxon>
        <taxon>Pezizomycotina</taxon>
        <taxon>Eurotiomycetes</taxon>
        <taxon>Eurotiomycetidae</taxon>
        <taxon>Eurotiales</taxon>
        <taxon>Aspergillaceae</taxon>
        <taxon>Penicillium</taxon>
    </lineage>
</organism>
<dbReference type="GeneID" id="81388637"/>
<gene>
    <name evidence="3" type="ORF">N7469_010565</name>
</gene>